<dbReference type="AlphaFoldDB" id="A0A2X1QE19"/>
<feature type="domain" description="SseB protein C-terminal" evidence="1">
    <location>
        <begin position="1"/>
        <end position="57"/>
    </location>
</feature>
<name>A0A2X1QE19_KLEPN</name>
<dbReference type="EMBL" id="UASN01000016">
    <property type="protein sequence ID" value="SPX54625.1"/>
    <property type="molecule type" value="Genomic_DNA"/>
</dbReference>
<sequence length="72" mass="8059">MIGIEAEGDIEAIIHTTGSVATDTLPGDEPIDICQVVEGEKGISHFMIAHITPFYEKRWGSFLRDFKQNRII</sequence>
<accession>A0A2X1QE19</accession>
<proteinExistence type="predicted"/>
<evidence type="ECO:0000313" key="2">
    <source>
        <dbReference type="EMBL" id="SPX54625.1"/>
    </source>
</evidence>
<organism evidence="2 3">
    <name type="scientific">Klebsiella pneumoniae</name>
    <dbReference type="NCBI Taxonomy" id="573"/>
    <lineage>
        <taxon>Bacteria</taxon>
        <taxon>Pseudomonadati</taxon>
        <taxon>Pseudomonadota</taxon>
        <taxon>Gammaproteobacteria</taxon>
        <taxon>Enterobacterales</taxon>
        <taxon>Enterobacteriaceae</taxon>
        <taxon>Klebsiella/Raoultella group</taxon>
        <taxon>Klebsiella</taxon>
        <taxon>Klebsiella pneumoniae complex</taxon>
    </lineage>
</organism>
<dbReference type="InterPro" id="IPR027945">
    <property type="entry name" value="SseB_C"/>
</dbReference>
<evidence type="ECO:0000313" key="3">
    <source>
        <dbReference type="Proteomes" id="UP000251123"/>
    </source>
</evidence>
<reference evidence="2 3" key="1">
    <citation type="submission" date="2018-06" db="EMBL/GenBank/DDBJ databases">
        <authorList>
            <consortium name="Pathogen Informatics"/>
            <person name="Doyle S."/>
        </authorList>
    </citation>
    <scope>NUCLEOTIDE SEQUENCE [LARGE SCALE GENOMIC DNA]</scope>
    <source>
        <strain evidence="2 3">NCTC9601</strain>
    </source>
</reference>
<dbReference type="Proteomes" id="UP000251123">
    <property type="component" value="Unassembled WGS sequence"/>
</dbReference>
<protein>
    <submittedName>
        <fullName evidence="2">Enhanced serine sensitivity protein SseB</fullName>
    </submittedName>
</protein>
<gene>
    <name evidence="2" type="primary">sseB_2</name>
    <name evidence="2" type="ORF">NCTC9601_01775</name>
</gene>
<evidence type="ECO:0000259" key="1">
    <source>
        <dbReference type="Pfam" id="PF14581"/>
    </source>
</evidence>
<dbReference type="Pfam" id="PF14581">
    <property type="entry name" value="SseB_C"/>
    <property type="match status" value="1"/>
</dbReference>